<dbReference type="PATRIC" id="fig|914150.5.peg.1003"/>
<comment type="similarity">
    <text evidence="9 15">Belongs to the L/F-transferase family.</text>
</comment>
<dbReference type="PANTHER" id="PTHR30098:SF2">
    <property type="entry name" value="LEUCYL_PHENYLALANYL-TRNA--PROTEIN TRANSFERASE"/>
    <property type="match status" value="1"/>
</dbReference>
<gene>
    <name evidence="15" type="primary">aat</name>
    <name evidence="16" type="ORF">TQ33_0989</name>
</gene>
<evidence type="ECO:0000256" key="11">
    <source>
        <dbReference type="ARBA" id="ARBA00074372"/>
    </source>
</evidence>
<dbReference type="HAMAP" id="MF_00688">
    <property type="entry name" value="Leu_Phe_trans"/>
    <property type="match status" value="1"/>
</dbReference>
<dbReference type="InterPro" id="IPR042203">
    <property type="entry name" value="Leu/Phe-tRNA_Trfase_C"/>
</dbReference>
<keyword evidence="2 15" id="KW-0963">Cytoplasm</keyword>
<evidence type="ECO:0000256" key="3">
    <source>
        <dbReference type="ARBA" id="ARBA00022679"/>
    </source>
</evidence>
<accession>A0A0F6RBY7</accession>
<evidence type="ECO:0000256" key="10">
    <source>
        <dbReference type="ARBA" id="ARBA00066767"/>
    </source>
</evidence>
<dbReference type="NCBIfam" id="TIGR00667">
    <property type="entry name" value="aat"/>
    <property type="match status" value="1"/>
</dbReference>
<evidence type="ECO:0000256" key="9">
    <source>
        <dbReference type="ARBA" id="ARBA00061535"/>
    </source>
</evidence>
<dbReference type="KEGG" id="kge:TQ33_0989"/>
<dbReference type="EC" id="2.3.2.6" evidence="10 15"/>
<name>A0A0F6RBY7_9GAMM</name>
<comment type="catalytic activity">
    <reaction evidence="5 15">
        <text>L-phenylalanyl-tRNA(Phe) + an N-terminal L-alpha-aminoacyl-[protein] = an N-terminal L-phenylalanyl-L-alpha-aminoacyl-[protein] + tRNA(Phe)</text>
        <dbReference type="Rhea" id="RHEA:43632"/>
        <dbReference type="Rhea" id="RHEA-COMP:9668"/>
        <dbReference type="Rhea" id="RHEA-COMP:9699"/>
        <dbReference type="Rhea" id="RHEA-COMP:10636"/>
        <dbReference type="Rhea" id="RHEA-COMP:10637"/>
        <dbReference type="ChEBI" id="CHEBI:78442"/>
        <dbReference type="ChEBI" id="CHEBI:78531"/>
        <dbReference type="ChEBI" id="CHEBI:78597"/>
        <dbReference type="ChEBI" id="CHEBI:83561"/>
        <dbReference type="EC" id="2.3.2.6"/>
    </reaction>
</comment>
<dbReference type="Pfam" id="PF03588">
    <property type="entry name" value="Leu_Phe_trans"/>
    <property type="match status" value="1"/>
</dbReference>
<comment type="subcellular location">
    <subcellularLocation>
        <location evidence="1 15">Cytoplasm</location>
    </subcellularLocation>
</comment>
<dbReference type="InterPro" id="IPR004616">
    <property type="entry name" value="Leu/Phe-tRNA_Trfase"/>
</dbReference>
<dbReference type="HOGENOM" id="CLU_075045_0_0_6"/>
<evidence type="ECO:0000313" key="16">
    <source>
        <dbReference type="EMBL" id="AKE51953.1"/>
    </source>
</evidence>
<dbReference type="GO" id="GO:0008914">
    <property type="term" value="F:leucyl-tRNA--protein transferase activity"/>
    <property type="evidence" value="ECO:0007669"/>
    <property type="project" value="UniProtKB-UniRule"/>
</dbReference>
<protein>
    <recommendedName>
        <fullName evidence="11 15">Leucyl/phenylalanyl-tRNA--protein transferase</fullName>
        <ecNumber evidence="10 15">2.3.2.6</ecNumber>
    </recommendedName>
    <alternativeName>
        <fullName evidence="12 15">L/F-transferase</fullName>
    </alternativeName>
    <alternativeName>
        <fullName evidence="13 15">Leucyltransferase</fullName>
    </alternativeName>
    <alternativeName>
        <fullName evidence="14 15">Phenyalanyltransferase</fullName>
    </alternativeName>
</protein>
<dbReference type="InterPro" id="IPR016181">
    <property type="entry name" value="Acyl_CoA_acyltransferase"/>
</dbReference>
<dbReference type="STRING" id="914150.TQ33_0989"/>
<dbReference type="OrthoDB" id="9790282at2"/>
<evidence type="ECO:0000256" key="12">
    <source>
        <dbReference type="ARBA" id="ARBA00077136"/>
    </source>
</evidence>
<dbReference type="Gene3D" id="3.30.70.3550">
    <property type="entry name" value="Leucyl/phenylalanyl-tRNA-protein transferase, N-terminal domain"/>
    <property type="match status" value="1"/>
</dbReference>
<dbReference type="PANTHER" id="PTHR30098">
    <property type="entry name" value="LEUCYL/PHENYLALANYL-TRNA--PROTEIN TRANSFERASE"/>
    <property type="match status" value="1"/>
</dbReference>
<evidence type="ECO:0000256" key="2">
    <source>
        <dbReference type="ARBA" id="ARBA00022490"/>
    </source>
</evidence>
<dbReference type="RefSeq" id="WP_046561076.1">
    <property type="nucleotide sequence ID" value="NZ_CP010975.1"/>
</dbReference>
<evidence type="ECO:0000256" key="13">
    <source>
        <dbReference type="ARBA" id="ARBA00077165"/>
    </source>
</evidence>
<sequence length="237" mass="27189">MSHDIFLLDKSPKFPHASLAQDSPNGLLAVGGDLSETRLIEAYRNGIFPWYCEGEPILWWSPDPRCVFLLDGVHVSRSMKRELRKSTYQVTINRAFKDVIDGCAAPRAKEAETWILPEMKTAYLKLHQLGIAHSIEVWNAQELVGGLYGVSIGRFFFGESMFSRARNASKFALIYLTHYLKKNDFILLDSQVGNPHLYSMGAVDMSRDDFLLLLEEHISWEQPSYLWQTKTLDRWSD</sequence>
<evidence type="ECO:0000256" key="8">
    <source>
        <dbReference type="ARBA" id="ARBA00054043"/>
    </source>
</evidence>
<evidence type="ECO:0000256" key="7">
    <source>
        <dbReference type="ARBA" id="ARBA00051538"/>
    </source>
</evidence>
<dbReference type="FunFam" id="3.30.70.3550:FF:000001">
    <property type="entry name" value="Leucyl/phenylalanyl-tRNA--protein transferase"/>
    <property type="match status" value="1"/>
</dbReference>
<evidence type="ECO:0000256" key="6">
    <source>
        <dbReference type="ARBA" id="ARBA00050652"/>
    </source>
</evidence>
<organism evidence="16 17">
    <name type="scientific">Kangiella geojedonensis</name>
    <dbReference type="NCBI Taxonomy" id="914150"/>
    <lineage>
        <taxon>Bacteria</taxon>
        <taxon>Pseudomonadati</taxon>
        <taxon>Pseudomonadota</taxon>
        <taxon>Gammaproteobacteria</taxon>
        <taxon>Kangiellales</taxon>
        <taxon>Kangiellaceae</taxon>
        <taxon>Kangiella</taxon>
    </lineage>
</organism>
<dbReference type="SUPFAM" id="SSF55729">
    <property type="entry name" value="Acyl-CoA N-acyltransferases (Nat)"/>
    <property type="match status" value="1"/>
</dbReference>
<keyword evidence="3 15" id="KW-0808">Transferase</keyword>
<dbReference type="GO" id="GO:0030163">
    <property type="term" value="P:protein catabolic process"/>
    <property type="evidence" value="ECO:0007669"/>
    <property type="project" value="UniProtKB-UniRule"/>
</dbReference>
<comment type="function">
    <text evidence="8 15">Functions in the N-end rule pathway of protein degradation where it conjugates Leu, Phe and, less efficiently, Met from aminoacyl-tRNAs to the N-termini of proteins containing an N-terminal arginine or lysine.</text>
</comment>
<dbReference type="EMBL" id="CP010975">
    <property type="protein sequence ID" value="AKE51953.1"/>
    <property type="molecule type" value="Genomic_DNA"/>
</dbReference>
<evidence type="ECO:0000256" key="14">
    <source>
        <dbReference type="ARBA" id="ARBA00083640"/>
    </source>
</evidence>
<evidence type="ECO:0000256" key="4">
    <source>
        <dbReference type="ARBA" id="ARBA00023315"/>
    </source>
</evidence>
<evidence type="ECO:0000313" key="17">
    <source>
        <dbReference type="Proteomes" id="UP000034071"/>
    </source>
</evidence>
<evidence type="ECO:0000256" key="5">
    <source>
        <dbReference type="ARBA" id="ARBA00050607"/>
    </source>
</evidence>
<dbReference type="GO" id="GO:0005737">
    <property type="term" value="C:cytoplasm"/>
    <property type="evidence" value="ECO:0007669"/>
    <property type="project" value="UniProtKB-SubCell"/>
</dbReference>
<dbReference type="InterPro" id="IPR042221">
    <property type="entry name" value="Leu/Phe-tRNA_Trfase_N"/>
</dbReference>
<dbReference type="Proteomes" id="UP000034071">
    <property type="component" value="Chromosome"/>
</dbReference>
<comment type="catalytic activity">
    <reaction evidence="7 15">
        <text>N-terminal L-lysyl-[protein] + L-leucyl-tRNA(Leu) = N-terminal L-leucyl-L-lysyl-[protein] + tRNA(Leu) + H(+)</text>
        <dbReference type="Rhea" id="RHEA:12340"/>
        <dbReference type="Rhea" id="RHEA-COMP:9613"/>
        <dbReference type="Rhea" id="RHEA-COMP:9622"/>
        <dbReference type="Rhea" id="RHEA-COMP:12670"/>
        <dbReference type="Rhea" id="RHEA-COMP:12671"/>
        <dbReference type="ChEBI" id="CHEBI:15378"/>
        <dbReference type="ChEBI" id="CHEBI:65249"/>
        <dbReference type="ChEBI" id="CHEBI:78442"/>
        <dbReference type="ChEBI" id="CHEBI:78494"/>
        <dbReference type="ChEBI" id="CHEBI:133043"/>
        <dbReference type="EC" id="2.3.2.6"/>
    </reaction>
</comment>
<dbReference type="FunFam" id="3.40.630.70:FF:000001">
    <property type="entry name" value="Leucyl/phenylalanyl-tRNA--protein transferase"/>
    <property type="match status" value="1"/>
</dbReference>
<comment type="catalytic activity">
    <reaction evidence="6 15">
        <text>N-terminal L-arginyl-[protein] + L-leucyl-tRNA(Leu) = N-terminal L-leucyl-L-arginyl-[protein] + tRNA(Leu) + H(+)</text>
        <dbReference type="Rhea" id="RHEA:50416"/>
        <dbReference type="Rhea" id="RHEA-COMP:9613"/>
        <dbReference type="Rhea" id="RHEA-COMP:9622"/>
        <dbReference type="Rhea" id="RHEA-COMP:12672"/>
        <dbReference type="Rhea" id="RHEA-COMP:12673"/>
        <dbReference type="ChEBI" id="CHEBI:15378"/>
        <dbReference type="ChEBI" id="CHEBI:64719"/>
        <dbReference type="ChEBI" id="CHEBI:78442"/>
        <dbReference type="ChEBI" id="CHEBI:78494"/>
        <dbReference type="ChEBI" id="CHEBI:133044"/>
        <dbReference type="EC" id="2.3.2.6"/>
    </reaction>
</comment>
<dbReference type="AlphaFoldDB" id="A0A0F6RBY7"/>
<evidence type="ECO:0000256" key="1">
    <source>
        <dbReference type="ARBA" id="ARBA00004496"/>
    </source>
</evidence>
<keyword evidence="17" id="KW-1185">Reference proteome</keyword>
<keyword evidence="4 15" id="KW-0012">Acyltransferase</keyword>
<proteinExistence type="inferred from homology"/>
<dbReference type="Gene3D" id="3.40.630.70">
    <property type="entry name" value="Leucyl/phenylalanyl-tRNA-protein transferase, C-terminal domain"/>
    <property type="match status" value="1"/>
</dbReference>
<reference evidence="16 17" key="1">
    <citation type="submission" date="2015-02" db="EMBL/GenBank/DDBJ databases">
        <title>Complete genome sequence of Kangiella geojedonensis strain YCS-5T.</title>
        <authorList>
            <person name="Kim K.M."/>
        </authorList>
    </citation>
    <scope>NUCLEOTIDE SEQUENCE [LARGE SCALE GENOMIC DNA]</scope>
    <source>
        <strain evidence="16 17">YCS-5</strain>
    </source>
</reference>
<evidence type="ECO:0000256" key="15">
    <source>
        <dbReference type="HAMAP-Rule" id="MF_00688"/>
    </source>
</evidence>